<accession>A0A8S5P3G5</accession>
<dbReference type="InterPro" id="IPR001098">
    <property type="entry name" value="DNA-dir_DNA_pol_A_palm_dom"/>
</dbReference>
<organism evidence="4">
    <name type="scientific">Siphoviridae sp. ctXZQ9</name>
    <dbReference type="NCBI Taxonomy" id="2825545"/>
    <lineage>
        <taxon>Viruses</taxon>
        <taxon>Duplodnaviria</taxon>
        <taxon>Heunggongvirae</taxon>
        <taxon>Uroviricota</taxon>
        <taxon>Caudoviricetes</taxon>
    </lineage>
</organism>
<dbReference type="SUPFAM" id="SSF56672">
    <property type="entry name" value="DNA/RNA polymerases"/>
    <property type="match status" value="1"/>
</dbReference>
<protein>
    <submittedName>
        <fullName evidence="4">DNA polymerase I</fullName>
    </submittedName>
</protein>
<dbReference type="GO" id="GO:0006302">
    <property type="term" value="P:double-strand break repair"/>
    <property type="evidence" value="ECO:0007669"/>
    <property type="project" value="TreeGrafter"/>
</dbReference>
<dbReference type="GO" id="GO:0006261">
    <property type="term" value="P:DNA-templated DNA replication"/>
    <property type="evidence" value="ECO:0007669"/>
    <property type="project" value="InterPro"/>
</dbReference>
<name>A0A8S5P3G5_9CAUD</name>
<feature type="domain" description="DNA-directed DNA polymerase family A palm" evidence="3">
    <location>
        <begin position="371"/>
        <end position="615"/>
    </location>
</feature>
<dbReference type="InterPro" id="IPR002298">
    <property type="entry name" value="DNA_polymerase_A"/>
</dbReference>
<dbReference type="PANTHER" id="PTHR10133">
    <property type="entry name" value="DNA POLYMERASE I"/>
    <property type="match status" value="1"/>
</dbReference>
<dbReference type="PANTHER" id="PTHR10133:SF27">
    <property type="entry name" value="DNA POLYMERASE NU"/>
    <property type="match status" value="1"/>
</dbReference>
<dbReference type="EMBL" id="BK015310">
    <property type="protein sequence ID" value="DAE00756.1"/>
    <property type="molecule type" value="Genomic_DNA"/>
</dbReference>
<evidence type="ECO:0000256" key="1">
    <source>
        <dbReference type="ARBA" id="ARBA00022705"/>
    </source>
</evidence>
<dbReference type="Pfam" id="PF00476">
    <property type="entry name" value="DNA_pol_A"/>
    <property type="match status" value="1"/>
</dbReference>
<dbReference type="SMART" id="SM00482">
    <property type="entry name" value="POLAc"/>
    <property type="match status" value="1"/>
</dbReference>
<dbReference type="GO" id="GO:0003677">
    <property type="term" value="F:DNA binding"/>
    <property type="evidence" value="ECO:0007669"/>
    <property type="project" value="InterPro"/>
</dbReference>
<evidence type="ECO:0000313" key="4">
    <source>
        <dbReference type="EMBL" id="DAE00756.1"/>
    </source>
</evidence>
<dbReference type="Gene3D" id="1.10.150.20">
    <property type="entry name" value="5' to 3' exonuclease, C-terminal subdomain"/>
    <property type="match status" value="1"/>
</dbReference>
<dbReference type="GO" id="GO:0003887">
    <property type="term" value="F:DNA-directed DNA polymerase activity"/>
    <property type="evidence" value="ECO:0007669"/>
    <property type="project" value="InterPro"/>
</dbReference>
<dbReference type="SUPFAM" id="SSF53098">
    <property type="entry name" value="Ribonuclease H-like"/>
    <property type="match status" value="1"/>
</dbReference>
<sequence>MPRRLYFDTETYSPEDIKSTGAYKYIESGDFQLLIVAFAFDTSPVQVIDLAKGEELPDYFISALTDPGIEKWAHNAVFERLVFKRIGLPIPVDQLYCSMTKAAYCGLPLALDELSKALVLGEHGKKSTGKALIRFFCSPCKPTKSNGMRSRNMPDDDPDKWNEFKTYAEYDVIAERDIVEQLDQFPFPEFERRNYLVDQSINDRGILIDLDMAGNAISFDEVYTEEMTDRMKELTGLDNPNSLAQLKTWLKTNFGLEFPALGKPEILEYLKNNPEAPDLVKEVLAGRLALSKTSTKKYIAMLNCAAKDQRAHGLFQFYGANRTGRWSSRMIQLQNLPQNHMKDLDLARNIVEKGDYDLAEMCYDNIPNVLSELIRTAFIAPGGKMFAVADFSAIEARVLSWLAQEKWRLDVFNTHGKIYEASASLMFGVPIEQVTKGSDLRQRGKTAELALGYEGSVNAMEKMDKEKKLSKKEMYSIVALWRRANPKIVEFWAEVNEKAIECVQTRKTKKVSCLVFEHDGTNLTIALPAGRKLYYRNPRVRPNRFEQTGIVYDGMVQSVGWTEVETYGGKLVENIVQAISRDLLAEAMYRLSIMKDFEIVMHVHDEAIAEVDEDRAGDCLETMCRVMGEDLPWLNCLPMGLPLKADGYVTKFYKKD</sequence>
<keyword evidence="2" id="KW-1194">Viral DNA replication</keyword>
<evidence type="ECO:0000256" key="2">
    <source>
        <dbReference type="ARBA" id="ARBA00023109"/>
    </source>
</evidence>
<dbReference type="InterPro" id="IPR012337">
    <property type="entry name" value="RNaseH-like_sf"/>
</dbReference>
<dbReference type="GO" id="GO:0039693">
    <property type="term" value="P:viral DNA genome replication"/>
    <property type="evidence" value="ECO:0007669"/>
    <property type="project" value="UniProtKB-KW"/>
</dbReference>
<proteinExistence type="predicted"/>
<keyword evidence="1" id="KW-0235">DNA replication</keyword>
<evidence type="ECO:0000259" key="3">
    <source>
        <dbReference type="SMART" id="SM00482"/>
    </source>
</evidence>
<reference evidence="4" key="1">
    <citation type="journal article" date="2021" name="Proc. Natl. Acad. Sci. U.S.A.">
        <title>A Catalog of Tens of Thousands of Viruses from Human Metagenomes Reveals Hidden Associations with Chronic Diseases.</title>
        <authorList>
            <person name="Tisza M.J."/>
            <person name="Buck C.B."/>
        </authorList>
    </citation>
    <scope>NUCLEOTIDE SEQUENCE</scope>
    <source>
        <strain evidence="4">CtXZQ9</strain>
    </source>
</reference>
<dbReference type="InterPro" id="IPR043502">
    <property type="entry name" value="DNA/RNA_pol_sf"/>
</dbReference>